<reference evidence="1 2" key="1">
    <citation type="submission" date="2018-11" db="EMBL/GenBank/DDBJ databases">
        <title>Paraburkholderia sp. DHOA04, isolated from soil.</title>
        <authorList>
            <person name="Gao Z.-H."/>
            <person name="Qiu L.-H."/>
            <person name="Fu J.-C."/>
        </authorList>
    </citation>
    <scope>NUCLEOTIDE SEQUENCE [LARGE SCALE GENOMIC DNA]</scope>
    <source>
        <strain evidence="1 2">DHOA04</strain>
    </source>
</reference>
<dbReference type="EMBL" id="RQIS01000010">
    <property type="protein sequence ID" value="RQH05479.1"/>
    <property type="molecule type" value="Genomic_DNA"/>
</dbReference>
<organism evidence="1 2">
    <name type="scientific">Paraburkholderia dinghuensis</name>
    <dbReference type="NCBI Taxonomy" id="2305225"/>
    <lineage>
        <taxon>Bacteria</taxon>
        <taxon>Pseudomonadati</taxon>
        <taxon>Pseudomonadota</taxon>
        <taxon>Betaproteobacteria</taxon>
        <taxon>Burkholderiales</taxon>
        <taxon>Burkholderiaceae</taxon>
        <taxon>Paraburkholderia</taxon>
    </lineage>
</organism>
<name>A0A3N6MP37_9BURK</name>
<evidence type="ECO:0000313" key="2">
    <source>
        <dbReference type="Proteomes" id="UP000272778"/>
    </source>
</evidence>
<protein>
    <submittedName>
        <fullName evidence="1">Uncharacterized protein</fullName>
    </submittedName>
</protein>
<dbReference type="RefSeq" id="WP_124151966.1">
    <property type="nucleotide sequence ID" value="NZ_RQIS01000010.1"/>
</dbReference>
<sequence length="298" mass="32594">MSRWLNEPVTIGIATDHVAVGPSVWPRDGLQQRIERHLYGARVEDALVSFDIAPQQWATEAGVIDALGTALVHAATISGPQARLPLKRRVFVVLDDFWGYHTILHGDFRSLRTHEIEEIVLAHFADVNDIDAASVLVRFDVQRGGRAVFASALARSLYDAIHDAVIAADMSIASLTLWLPVQLQALRAQVASSEAMLLFVGSTLLQAVLVDGNGWSGYDAQRRFQGDPVNSAWIAGFAEQVFERAAPHAGVAREDYDVYLFGDAVDAAAFEGRFRSVIHPVQSSADWLSSRQPAEAVQ</sequence>
<accession>A0A3N6MP37</accession>
<dbReference type="AlphaFoldDB" id="A0A3N6MP37"/>
<proteinExistence type="predicted"/>
<dbReference type="OrthoDB" id="9074022at2"/>
<keyword evidence="2" id="KW-1185">Reference proteome</keyword>
<comment type="caution">
    <text evidence="1">The sequence shown here is derived from an EMBL/GenBank/DDBJ whole genome shotgun (WGS) entry which is preliminary data.</text>
</comment>
<dbReference type="Proteomes" id="UP000272778">
    <property type="component" value="Unassembled WGS sequence"/>
</dbReference>
<gene>
    <name evidence="1" type="ORF">D1Y85_15615</name>
</gene>
<evidence type="ECO:0000313" key="1">
    <source>
        <dbReference type="EMBL" id="RQH05479.1"/>
    </source>
</evidence>